<dbReference type="InterPro" id="IPR037923">
    <property type="entry name" value="HTH-like"/>
</dbReference>
<evidence type="ECO:0000256" key="2">
    <source>
        <dbReference type="ARBA" id="ARBA00023125"/>
    </source>
</evidence>
<evidence type="ECO:0000256" key="1">
    <source>
        <dbReference type="ARBA" id="ARBA00023015"/>
    </source>
</evidence>
<name>A0ABV4NL40_9GAMM</name>
<dbReference type="PANTHER" id="PTHR46796">
    <property type="entry name" value="HTH-TYPE TRANSCRIPTIONAL ACTIVATOR RHAS-RELATED"/>
    <property type="match status" value="1"/>
</dbReference>
<dbReference type="InterPro" id="IPR003313">
    <property type="entry name" value="AraC-bd"/>
</dbReference>
<dbReference type="Gene3D" id="1.10.10.60">
    <property type="entry name" value="Homeodomain-like"/>
    <property type="match status" value="1"/>
</dbReference>
<dbReference type="SUPFAM" id="SSF46689">
    <property type="entry name" value="Homeodomain-like"/>
    <property type="match status" value="2"/>
</dbReference>
<dbReference type="Pfam" id="PF12833">
    <property type="entry name" value="HTH_18"/>
    <property type="match status" value="1"/>
</dbReference>
<evidence type="ECO:0000259" key="4">
    <source>
        <dbReference type="PROSITE" id="PS01124"/>
    </source>
</evidence>
<reference evidence="5 6" key="1">
    <citation type="submission" date="2024-08" db="EMBL/GenBank/DDBJ databases">
        <authorList>
            <person name="Ishaq N."/>
        </authorList>
    </citation>
    <scope>NUCLEOTIDE SEQUENCE [LARGE SCALE GENOMIC DNA]</scope>
    <source>
        <strain evidence="5 6">JCM 30400</strain>
    </source>
</reference>
<dbReference type="PROSITE" id="PS01124">
    <property type="entry name" value="HTH_ARAC_FAMILY_2"/>
    <property type="match status" value="1"/>
</dbReference>
<dbReference type="InterPro" id="IPR009057">
    <property type="entry name" value="Homeodomain-like_sf"/>
</dbReference>
<keyword evidence="3" id="KW-0804">Transcription</keyword>
<dbReference type="InterPro" id="IPR018060">
    <property type="entry name" value="HTH_AraC"/>
</dbReference>
<evidence type="ECO:0000313" key="5">
    <source>
        <dbReference type="EMBL" id="MFA0789899.1"/>
    </source>
</evidence>
<accession>A0ABV4NL40</accession>
<organism evidence="5 6">
    <name type="scientific">Microbulbifer echini</name>
    <dbReference type="NCBI Taxonomy" id="1529067"/>
    <lineage>
        <taxon>Bacteria</taxon>
        <taxon>Pseudomonadati</taxon>
        <taxon>Pseudomonadota</taxon>
        <taxon>Gammaproteobacteria</taxon>
        <taxon>Cellvibrionales</taxon>
        <taxon>Microbulbiferaceae</taxon>
        <taxon>Microbulbifer</taxon>
    </lineage>
</organism>
<keyword evidence="6" id="KW-1185">Reference proteome</keyword>
<proteinExistence type="predicted"/>
<dbReference type="RefSeq" id="WP_371842810.1">
    <property type="nucleotide sequence ID" value="NZ_JBGMEL010000003.1"/>
</dbReference>
<dbReference type="Pfam" id="PF02311">
    <property type="entry name" value="AraC_binding"/>
    <property type="match status" value="1"/>
</dbReference>
<sequence length="272" mass="31277">MQKEFSKVWRNVDYPGIELFHAYFHQFCFGKHWHDELAIGIIQAGAEQLDYRGETAILPQGSIVAINPSEVHTGFSGSDHGWHYRMFYFDTGLIEQILQEHNGFGLAPTPFLRGPNIYDPQLFSLFDQLHRSLEEESLALASDSLLTIAITQIFTRHGDQKFQPKSVKDKRAPSLAKAYLRENWQRNVTLDELCHYTDVSRYQLIRSFNRQFGITPHQFLILLKTQQARTLFQAGGNSAEVAIDCGFFDQSHLTRNFKKAFGITPGRYIQSM</sequence>
<keyword evidence="2" id="KW-0238">DNA-binding</keyword>
<protein>
    <submittedName>
        <fullName evidence="5">AraC family ligand binding domain-containing protein</fullName>
    </submittedName>
</protein>
<dbReference type="SMART" id="SM00342">
    <property type="entry name" value="HTH_ARAC"/>
    <property type="match status" value="1"/>
</dbReference>
<evidence type="ECO:0000256" key="3">
    <source>
        <dbReference type="ARBA" id="ARBA00023163"/>
    </source>
</evidence>
<dbReference type="EMBL" id="JBGMEL010000003">
    <property type="protein sequence ID" value="MFA0789899.1"/>
    <property type="molecule type" value="Genomic_DNA"/>
</dbReference>
<dbReference type="InterPro" id="IPR050204">
    <property type="entry name" value="AraC_XylS_family_regulators"/>
</dbReference>
<dbReference type="SUPFAM" id="SSF51215">
    <property type="entry name" value="Regulatory protein AraC"/>
    <property type="match status" value="1"/>
</dbReference>
<keyword evidence="1" id="KW-0805">Transcription regulation</keyword>
<comment type="caution">
    <text evidence="5">The sequence shown here is derived from an EMBL/GenBank/DDBJ whole genome shotgun (WGS) entry which is preliminary data.</text>
</comment>
<feature type="domain" description="HTH araC/xylS-type" evidence="4">
    <location>
        <begin position="174"/>
        <end position="271"/>
    </location>
</feature>
<gene>
    <name evidence="5" type="ORF">ACCI51_05025</name>
</gene>
<evidence type="ECO:0000313" key="6">
    <source>
        <dbReference type="Proteomes" id="UP001569414"/>
    </source>
</evidence>
<dbReference type="Proteomes" id="UP001569414">
    <property type="component" value="Unassembled WGS sequence"/>
</dbReference>
<dbReference type="PANTHER" id="PTHR46796:SF2">
    <property type="entry name" value="TRANSCRIPTIONAL REGULATORY PROTEIN"/>
    <property type="match status" value="1"/>
</dbReference>